<dbReference type="Pfam" id="PF00201">
    <property type="entry name" value="UDPGT"/>
    <property type="match status" value="1"/>
</dbReference>
<gene>
    <name evidence="4" type="primary">LOC140016003</name>
</gene>
<sequence length="135" mass="15091">MHILRQSDNLDKADWVLFNSFNALEEECVSHCGWNSTVEAISFGVPVVAIPQFLDQIINAHFVEQVWKVGVVAKADENGFTSGDELERCIAEVMEGVRGHEIKRNAIRWKELAKEAISEGGSSDKCIDEMISELL</sequence>
<dbReference type="Gene3D" id="3.40.50.2000">
    <property type="entry name" value="Glycogen Phosphorylase B"/>
    <property type="match status" value="2"/>
</dbReference>
<proteinExistence type="inferred from homology"/>
<evidence type="ECO:0000256" key="2">
    <source>
        <dbReference type="ARBA" id="ARBA00022679"/>
    </source>
</evidence>
<dbReference type="SUPFAM" id="SSF53756">
    <property type="entry name" value="UDP-Glycosyltransferase/glycogen phosphorylase"/>
    <property type="match status" value="1"/>
</dbReference>
<reference evidence="4" key="1">
    <citation type="submission" date="2025-08" db="UniProtKB">
        <authorList>
            <consortium name="RefSeq"/>
        </authorList>
    </citation>
    <scope>IDENTIFICATION</scope>
    <source>
        <tissue evidence="4">Leaves</tissue>
    </source>
</reference>
<dbReference type="Proteomes" id="UP001652660">
    <property type="component" value="Chromosome 10c"/>
</dbReference>
<protein>
    <submittedName>
        <fullName evidence="4">UDP-glycosyltransferase 74C1-like</fullName>
    </submittedName>
</protein>
<evidence type="ECO:0000313" key="4">
    <source>
        <dbReference type="RefSeq" id="XP_071924952.1"/>
    </source>
</evidence>
<keyword evidence="2" id="KW-0808">Transferase</keyword>
<evidence type="ECO:0000256" key="1">
    <source>
        <dbReference type="ARBA" id="ARBA00009995"/>
    </source>
</evidence>
<dbReference type="GeneID" id="140016003"/>
<dbReference type="PANTHER" id="PTHR11926">
    <property type="entry name" value="GLUCOSYL/GLUCURONOSYL TRANSFERASES"/>
    <property type="match status" value="1"/>
</dbReference>
<evidence type="ECO:0000313" key="3">
    <source>
        <dbReference type="Proteomes" id="UP001652660"/>
    </source>
</evidence>
<name>A0ABM4VZL7_COFAR</name>
<dbReference type="RefSeq" id="XP_071924952.1">
    <property type="nucleotide sequence ID" value="XM_072068851.1"/>
</dbReference>
<dbReference type="InterPro" id="IPR002213">
    <property type="entry name" value="UDP_glucos_trans"/>
</dbReference>
<comment type="similarity">
    <text evidence="1">Belongs to the UDP-glycosyltransferase family.</text>
</comment>
<keyword evidence="3" id="KW-1185">Reference proteome</keyword>
<accession>A0ABM4VZL7</accession>
<organism evidence="3 4">
    <name type="scientific">Coffea arabica</name>
    <name type="common">Arabian coffee</name>
    <dbReference type="NCBI Taxonomy" id="13443"/>
    <lineage>
        <taxon>Eukaryota</taxon>
        <taxon>Viridiplantae</taxon>
        <taxon>Streptophyta</taxon>
        <taxon>Embryophyta</taxon>
        <taxon>Tracheophyta</taxon>
        <taxon>Spermatophyta</taxon>
        <taxon>Magnoliopsida</taxon>
        <taxon>eudicotyledons</taxon>
        <taxon>Gunneridae</taxon>
        <taxon>Pentapetalae</taxon>
        <taxon>asterids</taxon>
        <taxon>lamiids</taxon>
        <taxon>Gentianales</taxon>
        <taxon>Rubiaceae</taxon>
        <taxon>Ixoroideae</taxon>
        <taxon>Gardenieae complex</taxon>
        <taxon>Bertiereae - Coffeeae clade</taxon>
        <taxon>Coffeeae</taxon>
        <taxon>Coffea</taxon>
    </lineage>
</organism>
<dbReference type="PANTHER" id="PTHR11926:SF1375">
    <property type="entry name" value="GLYCOSYLTRANSFERASE"/>
    <property type="match status" value="1"/>
</dbReference>